<evidence type="ECO:0000313" key="1">
    <source>
        <dbReference type="EMBL" id="MBB5343225.1"/>
    </source>
</evidence>
<sequence length="37" mass="3918">MFIQGPFEAAGVVWACAAIEPNDAKVIAAKADKTLNR</sequence>
<reference evidence="1 2" key="1">
    <citation type="submission" date="2020-08" db="EMBL/GenBank/DDBJ databases">
        <title>Genomic Encyclopedia of Type Strains, Phase IV (KMG-V): Genome sequencing to study the core and pangenomes of soil and plant-associated prokaryotes.</title>
        <authorList>
            <person name="Whitman W."/>
        </authorList>
    </citation>
    <scope>NUCLEOTIDE SEQUENCE [LARGE SCALE GENOMIC DNA]</scope>
    <source>
        <strain evidence="1 2">M8US30</strain>
    </source>
</reference>
<name>A0A7W8J634_9BACT</name>
<dbReference type="AlphaFoldDB" id="A0A7W8J634"/>
<dbReference type="Proteomes" id="UP000569092">
    <property type="component" value="Unassembled WGS sequence"/>
</dbReference>
<comment type="caution">
    <text evidence="1">The sequence shown here is derived from an EMBL/GenBank/DDBJ whole genome shotgun (WGS) entry which is preliminary data.</text>
</comment>
<proteinExistence type="predicted"/>
<evidence type="ECO:0000313" key="2">
    <source>
        <dbReference type="Proteomes" id="UP000569092"/>
    </source>
</evidence>
<organism evidence="1 2">
    <name type="scientific">Tunturiibacter lichenicola</name>
    <dbReference type="NCBI Taxonomy" id="2051959"/>
    <lineage>
        <taxon>Bacteria</taxon>
        <taxon>Pseudomonadati</taxon>
        <taxon>Acidobacteriota</taxon>
        <taxon>Terriglobia</taxon>
        <taxon>Terriglobales</taxon>
        <taxon>Acidobacteriaceae</taxon>
        <taxon>Tunturiibacter</taxon>
    </lineage>
</organism>
<dbReference type="EMBL" id="JACHDZ010000001">
    <property type="protein sequence ID" value="MBB5343225.1"/>
    <property type="molecule type" value="Genomic_DNA"/>
</dbReference>
<accession>A0A7W8J634</accession>
<gene>
    <name evidence="1" type="ORF">HDF10_001175</name>
</gene>
<protein>
    <submittedName>
        <fullName evidence="1">Uncharacterized protein</fullName>
    </submittedName>
</protein>